<protein>
    <submittedName>
        <fullName evidence="2">Uncharacterized protein</fullName>
    </submittedName>
</protein>
<accession>A0AAD1VJS7</accession>
<proteinExistence type="predicted"/>
<keyword evidence="3" id="KW-1185">Reference proteome</keyword>
<evidence type="ECO:0000313" key="2">
    <source>
        <dbReference type="EMBL" id="CAH2221769.1"/>
    </source>
</evidence>
<dbReference type="EMBL" id="OW240912">
    <property type="protein sequence ID" value="CAH2221769.1"/>
    <property type="molecule type" value="Genomic_DNA"/>
</dbReference>
<evidence type="ECO:0000313" key="3">
    <source>
        <dbReference type="Proteomes" id="UP001295444"/>
    </source>
</evidence>
<name>A0AAD1VJS7_PELCU</name>
<organism evidence="2 3">
    <name type="scientific">Pelobates cultripes</name>
    <name type="common">Western spadefoot toad</name>
    <dbReference type="NCBI Taxonomy" id="61616"/>
    <lineage>
        <taxon>Eukaryota</taxon>
        <taxon>Metazoa</taxon>
        <taxon>Chordata</taxon>
        <taxon>Craniata</taxon>
        <taxon>Vertebrata</taxon>
        <taxon>Euteleostomi</taxon>
        <taxon>Amphibia</taxon>
        <taxon>Batrachia</taxon>
        <taxon>Anura</taxon>
        <taxon>Pelobatoidea</taxon>
        <taxon>Pelobatidae</taxon>
        <taxon>Pelobates</taxon>
    </lineage>
</organism>
<sequence length="191" mass="20782">MPFRLPQTGRKIRRKIKAYPAHKALVAALHNALFPVTTLPTEPSPTDPANTGLKSQRAATGGGTNTQDISTRIQRPAASKMAAIPERDTSSAGSEQPLGEITDPQSPMDVQSDPDALTPATKLDIRNLLAELKQMSMMCGNDVYGGPGSNRLRENLGGRHFRCATRGEALKKHYSNFQAYKRKTFAPSDRP</sequence>
<gene>
    <name evidence="2" type="ORF">PECUL_23A021096</name>
</gene>
<reference evidence="2" key="1">
    <citation type="submission" date="2022-03" db="EMBL/GenBank/DDBJ databases">
        <authorList>
            <person name="Alioto T."/>
            <person name="Alioto T."/>
            <person name="Gomez Garrido J."/>
        </authorList>
    </citation>
    <scope>NUCLEOTIDE SEQUENCE</scope>
</reference>
<dbReference type="AlphaFoldDB" id="A0AAD1VJS7"/>
<evidence type="ECO:0000256" key="1">
    <source>
        <dbReference type="SAM" id="MobiDB-lite"/>
    </source>
</evidence>
<dbReference type="Proteomes" id="UP001295444">
    <property type="component" value="Chromosome 01"/>
</dbReference>
<feature type="region of interest" description="Disordered" evidence="1">
    <location>
        <begin position="38"/>
        <end position="117"/>
    </location>
</feature>
<feature type="compositionally biased region" description="Polar residues" evidence="1">
    <location>
        <begin position="47"/>
        <end position="58"/>
    </location>
</feature>